<evidence type="ECO:0000313" key="1">
    <source>
        <dbReference type="EMBL" id="URN16283.1"/>
    </source>
</evidence>
<accession>A0ABY4TES6</accession>
<name>A0ABY4TES6_9ACTN</name>
<reference evidence="1" key="1">
    <citation type="submission" date="2022-04" db="EMBL/GenBank/DDBJ databases">
        <title>Systematic whole-genome sequencing reveals an unexpected diversity among actinomycetoma pathogens and provides insights into their antibacterial susceptibilities.</title>
        <authorList>
            <person name="Watson A.K."/>
            <person name="Kepplinger B."/>
            <person name="Bakhiet S.M."/>
            <person name="Mhmoud N.A."/>
            <person name="Chapman J."/>
            <person name="Allenby N."/>
            <person name="Mickiewicz K."/>
            <person name="Goodfellow M."/>
            <person name="Fahal A.H."/>
            <person name="Errington J."/>
        </authorList>
    </citation>
    <scope>NUCLEOTIDE SEQUENCE</scope>
    <source>
        <strain evidence="1">SD 504</strain>
    </source>
</reference>
<dbReference type="Proteomes" id="UP001056383">
    <property type="component" value="Chromosome"/>
</dbReference>
<protein>
    <recommendedName>
        <fullName evidence="3">Excreted virulence factor EspC, type VII ESX diderm</fullName>
    </recommendedName>
</protein>
<dbReference type="EMBL" id="CP095474">
    <property type="protein sequence ID" value="URN16283.1"/>
    <property type="molecule type" value="Genomic_DNA"/>
</dbReference>
<keyword evidence="2" id="KW-1185">Reference proteome</keyword>
<gene>
    <name evidence="1" type="ORF">MW084_10340</name>
</gene>
<organism evidence="1 2">
    <name type="scientific">Streptomyces sudanensis</name>
    <dbReference type="NCBI Taxonomy" id="436397"/>
    <lineage>
        <taxon>Bacteria</taxon>
        <taxon>Bacillati</taxon>
        <taxon>Actinomycetota</taxon>
        <taxon>Actinomycetes</taxon>
        <taxon>Kitasatosporales</taxon>
        <taxon>Streptomycetaceae</taxon>
        <taxon>Streptomyces</taxon>
    </lineage>
</organism>
<dbReference type="RefSeq" id="WP_010470148.1">
    <property type="nucleotide sequence ID" value="NZ_CP095474.1"/>
</dbReference>
<evidence type="ECO:0008006" key="3">
    <source>
        <dbReference type="Google" id="ProtNLM"/>
    </source>
</evidence>
<proteinExistence type="predicted"/>
<evidence type="ECO:0000313" key="2">
    <source>
        <dbReference type="Proteomes" id="UP001056383"/>
    </source>
</evidence>
<sequence length="107" mass="11657">MEEESGGSYGAEGIGFAHFHEECEGAVAWLSLPCSAGFPPVRHVLTGWDTAVGLQKSHEKWEDRVKRLTGRLTAHKEQLHSTATILGSTDVGIHHTIQRPQSKLSGL</sequence>